<dbReference type="AlphaFoldDB" id="A0A0E9TKF6"/>
<reference evidence="1" key="1">
    <citation type="submission" date="2014-11" db="EMBL/GenBank/DDBJ databases">
        <authorList>
            <person name="Amaro Gonzalez C."/>
        </authorList>
    </citation>
    <scope>NUCLEOTIDE SEQUENCE</scope>
</reference>
<protein>
    <submittedName>
        <fullName evidence="1">Uncharacterized protein</fullName>
    </submittedName>
</protein>
<dbReference type="EMBL" id="GBXM01055237">
    <property type="protein sequence ID" value="JAH53340.1"/>
    <property type="molecule type" value="Transcribed_RNA"/>
</dbReference>
<organism evidence="1">
    <name type="scientific">Anguilla anguilla</name>
    <name type="common">European freshwater eel</name>
    <name type="synonym">Muraena anguilla</name>
    <dbReference type="NCBI Taxonomy" id="7936"/>
    <lineage>
        <taxon>Eukaryota</taxon>
        <taxon>Metazoa</taxon>
        <taxon>Chordata</taxon>
        <taxon>Craniata</taxon>
        <taxon>Vertebrata</taxon>
        <taxon>Euteleostomi</taxon>
        <taxon>Actinopterygii</taxon>
        <taxon>Neopterygii</taxon>
        <taxon>Teleostei</taxon>
        <taxon>Anguilliformes</taxon>
        <taxon>Anguillidae</taxon>
        <taxon>Anguilla</taxon>
    </lineage>
</organism>
<sequence length="18" mass="2349">MYLYDYMQLYYNRLSIAK</sequence>
<accession>A0A0E9TKF6</accession>
<evidence type="ECO:0000313" key="1">
    <source>
        <dbReference type="EMBL" id="JAH53340.1"/>
    </source>
</evidence>
<reference evidence="1" key="2">
    <citation type="journal article" date="2015" name="Fish Shellfish Immunol.">
        <title>Early steps in the European eel (Anguilla anguilla)-Vibrio vulnificus interaction in the gills: Role of the RtxA13 toxin.</title>
        <authorList>
            <person name="Callol A."/>
            <person name="Pajuelo D."/>
            <person name="Ebbesson L."/>
            <person name="Teles M."/>
            <person name="MacKenzie S."/>
            <person name="Amaro C."/>
        </authorList>
    </citation>
    <scope>NUCLEOTIDE SEQUENCE</scope>
</reference>
<proteinExistence type="predicted"/>
<name>A0A0E9TKF6_ANGAN</name>